<protein>
    <submittedName>
        <fullName evidence="3">Uncharacterized protein</fullName>
    </submittedName>
</protein>
<gene>
    <name evidence="3" type="ORF">SYNPS1DRAFT_32187</name>
</gene>
<dbReference type="NCBIfam" id="TIGR02679">
    <property type="entry name" value="TIGR02679 family protein"/>
    <property type="match status" value="1"/>
</dbReference>
<feature type="domain" description="Conserved hypothetical protein CHP02679 N terminus" evidence="2">
    <location>
        <begin position="18"/>
        <end position="142"/>
    </location>
</feature>
<evidence type="ECO:0000259" key="1">
    <source>
        <dbReference type="Pfam" id="PF09664"/>
    </source>
</evidence>
<evidence type="ECO:0000313" key="4">
    <source>
        <dbReference type="Proteomes" id="UP000278143"/>
    </source>
</evidence>
<dbReference type="Pfam" id="PF11796">
    <property type="entry name" value="DUF3323"/>
    <property type="match status" value="1"/>
</dbReference>
<keyword evidence="4" id="KW-1185">Reference proteome</keyword>
<reference evidence="4" key="1">
    <citation type="journal article" date="2018" name="Nat. Microbiol.">
        <title>Leveraging single-cell genomics to expand the fungal tree of life.</title>
        <authorList>
            <person name="Ahrendt S.R."/>
            <person name="Quandt C.A."/>
            <person name="Ciobanu D."/>
            <person name="Clum A."/>
            <person name="Salamov A."/>
            <person name="Andreopoulos B."/>
            <person name="Cheng J.F."/>
            <person name="Woyke T."/>
            <person name="Pelin A."/>
            <person name="Henrissat B."/>
            <person name="Reynolds N.K."/>
            <person name="Benny G.L."/>
            <person name="Smith M.E."/>
            <person name="James T.Y."/>
            <person name="Grigoriev I.V."/>
        </authorList>
    </citation>
    <scope>NUCLEOTIDE SEQUENCE [LARGE SCALE GENOMIC DNA]</scope>
    <source>
        <strain evidence="4">Benny S71-1</strain>
    </source>
</reference>
<sequence length="422" mass="46986">MWSDVLNGCTHRVLIELLHTPKGLGLLKRLSGSRPDIAIELCRRVEATLQRLPAGGVTRSQLAAEVLGDAHALDSGRPTATLILTVSRRLVARTVSNDDAIDPARETELEPTERAERDRDVWAKAGVLVNELARPTLFLNLPMRSTGRHGQSLGEPVYASLRSLLRTPPSWDVADRKVYVCENPNLVAIAADHWGASCEPLVCTDGMPAAAQRCLLSQLAKAGAKLFYHGDFDWAGALRPSNRSFILVTVADIKEKLPNWPDEVIEEWLLYFANDVGWPPPEPLGDHRWGRLLGNRPLSWWNEVTWVPEDVDCSFDKMSASTKLRVSQITTEVRQGTADEVTSRRYEHPFKYIMENATFPNPMVAMRAADGLSFIDGHHRMAAFTDLQKLPDAAFEKRGWKKPSPSQTVWIGTHARGELPLA</sequence>
<dbReference type="Pfam" id="PF09664">
    <property type="entry name" value="DUF2399"/>
    <property type="match status" value="1"/>
</dbReference>
<feature type="domain" description="DUF2399" evidence="1">
    <location>
        <begin position="160"/>
        <end position="236"/>
    </location>
</feature>
<dbReference type="Proteomes" id="UP000278143">
    <property type="component" value="Unassembled WGS sequence"/>
</dbReference>
<dbReference type="AlphaFoldDB" id="A0A4P9YTS7"/>
<dbReference type="InterPro" id="IPR013495">
    <property type="entry name" value="CHP02679"/>
</dbReference>
<name>A0A4P9YTS7_9FUNG</name>
<evidence type="ECO:0000259" key="2">
    <source>
        <dbReference type="Pfam" id="PF11796"/>
    </source>
</evidence>
<evidence type="ECO:0000313" key="3">
    <source>
        <dbReference type="EMBL" id="RKP22240.1"/>
    </source>
</evidence>
<dbReference type="InterPro" id="IPR024466">
    <property type="entry name" value="CHP02679_N"/>
</dbReference>
<accession>A0A4P9YTS7</accession>
<dbReference type="EMBL" id="KZ992365">
    <property type="protein sequence ID" value="RKP22240.1"/>
    <property type="molecule type" value="Genomic_DNA"/>
</dbReference>
<proteinExistence type="predicted"/>
<dbReference type="InterPro" id="IPR024465">
    <property type="entry name" value="DUF2399"/>
</dbReference>
<organism evidence="3 4">
    <name type="scientific">Syncephalis pseudoplumigaleata</name>
    <dbReference type="NCBI Taxonomy" id="1712513"/>
    <lineage>
        <taxon>Eukaryota</taxon>
        <taxon>Fungi</taxon>
        <taxon>Fungi incertae sedis</taxon>
        <taxon>Zoopagomycota</taxon>
        <taxon>Zoopagomycotina</taxon>
        <taxon>Zoopagomycetes</taxon>
        <taxon>Zoopagales</taxon>
        <taxon>Piptocephalidaceae</taxon>
        <taxon>Syncephalis</taxon>
    </lineage>
</organism>